<dbReference type="GO" id="GO:0043024">
    <property type="term" value="F:ribosomal small subunit binding"/>
    <property type="evidence" value="ECO:0007669"/>
    <property type="project" value="TreeGrafter"/>
</dbReference>
<dbReference type="InterPro" id="IPR015946">
    <property type="entry name" value="KH_dom-like_a/b"/>
</dbReference>
<organism evidence="3 4">
    <name type="scientific">Candidatus Falkowbacteria bacterium CG10_big_fil_rev_8_21_14_0_10_43_11</name>
    <dbReference type="NCBI Taxonomy" id="1974568"/>
    <lineage>
        <taxon>Bacteria</taxon>
        <taxon>Candidatus Falkowiibacteriota</taxon>
    </lineage>
</organism>
<proteinExistence type="inferred from homology"/>
<dbReference type="PANTHER" id="PTHR33515">
    <property type="entry name" value="RIBOSOME-BINDING FACTOR A, CHLOROPLASTIC-RELATED"/>
    <property type="match status" value="1"/>
</dbReference>
<dbReference type="InterPro" id="IPR000238">
    <property type="entry name" value="RbfA"/>
</dbReference>
<protein>
    <recommendedName>
        <fullName evidence="2">Ribosome-binding factor A</fullName>
    </recommendedName>
</protein>
<comment type="caution">
    <text evidence="3">The sequence shown here is derived from an EMBL/GenBank/DDBJ whole genome shotgun (WGS) entry which is preliminary data.</text>
</comment>
<evidence type="ECO:0000256" key="2">
    <source>
        <dbReference type="HAMAP-Rule" id="MF_00003"/>
    </source>
</evidence>
<evidence type="ECO:0000256" key="1">
    <source>
        <dbReference type="ARBA" id="ARBA00022517"/>
    </source>
</evidence>
<name>A0A2M6WMS2_9BACT</name>
<keyword evidence="2" id="KW-0963">Cytoplasm</keyword>
<comment type="function">
    <text evidence="2">One of several proteins that assist in the late maturation steps of the functional core of the 30S ribosomal subunit. Associates with free 30S ribosomal subunits (but not with 30S subunits that are part of 70S ribosomes or polysomes). Required for efficient processing of 16S rRNA. May interact with the 5'-terminal helix region of 16S rRNA.</text>
</comment>
<gene>
    <name evidence="2 3" type="primary">rbfA</name>
    <name evidence="3" type="ORF">COU00_00905</name>
</gene>
<comment type="similarity">
    <text evidence="2">Belongs to the RbfA family.</text>
</comment>
<dbReference type="Pfam" id="PF02033">
    <property type="entry name" value="RBFA"/>
    <property type="match status" value="1"/>
</dbReference>
<comment type="subcellular location">
    <subcellularLocation>
        <location evidence="2">Cytoplasm</location>
    </subcellularLocation>
</comment>
<dbReference type="Proteomes" id="UP000229335">
    <property type="component" value="Unassembled WGS sequence"/>
</dbReference>
<dbReference type="AlphaFoldDB" id="A0A2M6WMS2"/>
<evidence type="ECO:0000313" key="4">
    <source>
        <dbReference type="Proteomes" id="UP000229335"/>
    </source>
</evidence>
<keyword evidence="1 2" id="KW-0690">Ribosome biogenesis</keyword>
<dbReference type="GO" id="GO:0030490">
    <property type="term" value="P:maturation of SSU-rRNA"/>
    <property type="evidence" value="ECO:0007669"/>
    <property type="project" value="UniProtKB-UniRule"/>
</dbReference>
<dbReference type="Gene3D" id="3.30.300.20">
    <property type="match status" value="1"/>
</dbReference>
<dbReference type="PANTHER" id="PTHR33515:SF1">
    <property type="entry name" value="RIBOSOME-BINDING FACTOR A, CHLOROPLASTIC-RELATED"/>
    <property type="match status" value="1"/>
</dbReference>
<dbReference type="SUPFAM" id="SSF89919">
    <property type="entry name" value="Ribosome-binding factor A, RbfA"/>
    <property type="match status" value="1"/>
</dbReference>
<dbReference type="HAMAP" id="MF_00003">
    <property type="entry name" value="RbfA"/>
    <property type="match status" value="1"/>
</dbReference>
<dbReference type="GO" id="GO:0005829">
    <property type="term" value="C:cytosol"/>
    <property type="evidence" value="ECO:0007669"/>
    <property type="project" value="TreeGrafter"/>
</dbReference>
<comment type="subunit">
    <text evidence="2">Monomer. Binds 30S ribosomal subunits, but not 50S ribosomal subunits or 70S ribosomes.</text>
</comment>
<dbReference type="NCBIfam" id="TIGR00082">
    <property type="entry name" value="rbfA"/>
    <property type="match status" value="1"/>
</dbReference>
<evidence type="ECO:0000313" key="3">
    <source>
        <dbReference type="EMBL" id="PIT94085.1"/>
    </source>
</evidence>
<reference evidence="4" key="1">
    <citation type="submission" date="2017-09" db="EMBL/GenBank/DDBJ databases">
        <title>Depth-based differentiation of microbial function through sediment-hosted aquifers and enrichment of novel symbionts in the deep terrestrial subsurface.</title>
        <authorList>
            <person name="Probst A.J."/>
            <person name="Ladd B."/>
            <person name="Jarett J.K."/>
            <person name="Geller-Mcgrath D.E."/>
            <person name="Sieber C.M.K."/>
            <person name="Emerson J.B."/>
            <person name="Anantharaman K."/>
            <person name="Thomas B.C."/>
            <person name="Malmstrom R."/>
            <person name="Stieglmeier M."/>
            <person name="Klingl A."/>
            <person name="Woyke T."/>
            <person name="Ryan C.M."/>
            <person name="Banfield J.F."/>
        </authorList>
    </citation>
    <scope>NUCLEOTIDE SEQUENCE [LARGE SCALE GENOMIC DNA]</scope>
</reference>
<dbReference type="EMBL" id="PFAS01000010">
    <property type="protein sequence ID" value="PIT94085.1"/>
    <property type="molecule type" value="Genomic_DNA"/>
</dbReference>
<accession>A0A2M6WMS2</accession>
<dbReference type="InterPro" id="IPR023799">
    <property type="entry name" value="RbfA_dom_sf"/>
</dbReference>
<sequence length="114" mass="12938">MSRRIEQVNEVLRSEIALAAARDLDLPGMLITVTKVDCARKLDSAKVWVSVLPDNKAGSALRGLRKQQGLIRQAMAKKILWRKLPRLIFLFDDTEKQAAKLEDIFKEINLHTCP</sequence>